<dbReference type="PANTHER" id="PTHR43628">
    <property type="entry name" value="ACTIVATOR OF C KINASE PROTEIN 1-RELATED"/>
    <property type="match status" value="1"/>
</dbReference>
<dbReference type="PROSITE" id="PS51257">
    <property type="entry name" value="PROKAR_LIPOPROTEIN"/>
    <property type="match status" value="1"/>
</dbReference>
<accession>A0ABX3L118</accession>
<sequence>MKSIISFILCIILLGCSINKIENNIATEKMLTFKYQDSEVFHDHNIENTTPPPRTQEEFVALQKKALSGDANSNYLLGRLYLSDSICNTAKEDIYDDNCEKAFHFFQKAVELNKYHSLALQWLGASYQWGMGTKRDWSKAIYFYERGAELGNLMSLNNLFVIYAGGLGGITRDLKKAKEYAQKSVSYGSKLYRQYIDNWDSFVEDLKEEDKIP</sequence>
<dbReference type="Pfam" id="PF08238">
    <property type="entry name" value="Sel1"/>
    <property type="match status" value="3"/>
</dbReference>
<comment type="caution">
    <text evidence="1">The sequence shown here is derived from an EMBL/GenBank/DDBJ whole genome shotgun (WGS) entry which is preliminary data.</text>
</comment>
<dbReference type="Proteomes" id="UP000188820">
    <property type="component" value="Unassembled WGS sequence"/>
</dbReference>
<dbReference type="SUPFAM" id="SSF81901">
    <property type="entry name" value="HCP-like"/>
    <property type="match status" value="1"/>
</dbReference>
<dbReference type="SMART" id="SM00671">
    <property type="entry name" value="SEL1"/>
    <property type="match status" value="3"/>
</dbReference>
<dbReference type="Gene3D" id="1.25.40.10">
    <property type="entry name" value="Tetratricopeptide repeat domain"/>
    <property type="match status" value="1"/>
</dbReference>
<keyword evidence="2" id="KW-1185">Reference proteome</keyword>
<proteinExistence type="predicted"/>
<protein>
    <recommendedName>
        <fullName evidence="3">Sel1 repeat family protein</fullName>
    </recommendedName>
</protein>
<dbReference type="InterPro" id="IPR052945">
    <property type="entry name" value="Mitotic_Regulator"/>
</dbReference>
<dbReference type="PANTHER" id="PTHR43628:SF1">
    <property type="entry name" value="CHITIN SYNTHASE REGULATORY FACTOR 2-RELATED"/>
    <property type="match status" value="1"/>
</dbReference>
<dbReference type="InterPro" id="IPR006597">
    <property type="entry name" value="Sel1-like"/>
</dbReference>
<dbReference type="EMBL" id="MLAA01000002">
    <property type="protein sequence ID" value="OOF71339.1"/>
    <property type="molecule type" value="Genomic_DNA"/>
</dbReference>
<evidence type="ECO:0000313" key="2">
    <source>
        <dbReference type="Proteomes" id="UP000188820"/>
    </source>
</evidence>
<organism evidence="1 2">
    <name type="scientific">Rodentibacter caecimuris</name>
    <dbReference type="NCBI Taxonomy" id="1796644"/>
    <lineage>
        <taxon>Bacteria</taxon>
        <taxon>Pseudomonadati</taxon>
        <taxon>Pseudomonadota</taxon>
        <taxon>Gammaproteobacteria</taxon>
        <taxon>Pasteurellales</taxon>
        <taxon>Pasteurellaceae</taxon>
        <taxon>Rodentibacter</taxon>
    </lineage>
</organism>
<name>A0ABX3L118_9PAST</name>
<evidence type="ECO:0008006" key="3">
    <source>
        <dbReference type="Google" id="ProtNLM"/>
    </source>
</evidence>
<gene>
    <name evidence="1" type="ORF">BKG89_00470</name>
</gene>
<dbReference type="InterPro" id="IPR011990">
    <property type="entry name" value="TPR-like_helical_dom_sf"/>
</dbReference>
<evidence type="ECO:0000313" key="1">
    <source>
        <dbReference type="EMBL" id="OOF71339.1"/>
    </source>
</evidence>
<dbReference type="RefSeq" id="WP_158075415.1">
    <property type="nucleotide sequence ID" value="NZ_MLAA01000002.1"/>
</dbReference>
<reference evidence="1 2" key="1">
    <citation type="submission" date="2016-10" db="EMBL/GenBank/DDBJ databases">
        <title>Rodentibacter gen. nov. and new species.</title>
        <authorList>
            <person name="Christensen H."/>
        </authorList>
    </citation>
    <scope>NUCLEOTIDE SEQUENCE [LARGE SCALE GENOMIC DNA]</scope>
    <source>
        <strain evidence="1 2">1998236014</strain>
    </source>
</reference>